<keyword evidence="2" id="KW-1185">Reference proteome</keyword>
<accession>A0A4Y1X212</accession>
<dbReference type="AlphaFoldDB" id="A0A4Y1X212"/>
<dbReference type="InterPro" id="IPR014127">
    <property type="entry name" value="CHP02757"/>
</dbReference>
<dbReference type="OrthoDB" id="9773332at2"/>
<organism evidence="1 2">
    <name type="scientific">Alistipes dispar</name>
    <dbReference type="NCBI Taxonomy" id="2585119"/>
    <lineage>
        <taxon>Bacteria</taxon>
        <taxon>Pseudomonadati</taxon>
        <taxon>Bacteroidota</taxon>
        <taxon>Bacteroidia</taxon>
        <taxon>Bacteroidales</taxon>
        <taxon>Rikenellaceae</taxon>
        <taxon>Alistipes</taxon>
    </lineage>
</organism>
<gene>
    <name evidence="1" type="ORF">A5CPEGH6_19690</name>
</gene>
<name>A0A4Y1X212_9BACT</name>
<sequence length="261" mass="29471">MAGLSDRGALRELLERLHDRYNRPEFIPDDPVAVPHRYTGRADREIAGFFAATIAWGSRPTIVRNGHRLMRYMDDAPADFVRNASERELAGLGAFVHRTFNGGDARDFVLALRRIETLYGGIGAFFESRYAAVGDLPAVFADFRREFFAADHAPRCEKHLSSVERGAACKRLCMYLRWMVRRDDRGVDFGEWRTIPASALRLPLDVHAGDMARALGLLSRRQNDWRAVEEVTAALRTFDADDPVRYDFSLFGAGIGGYLKD</sequence>
<reference evidence="2" key="1">
    <citation type="submission" date="2019-06" db="EMBL/GenBank/DDBJ databases">
        <title>Alistipes onderdonkii subsp. vulgaris subsp. nov., Alistipes dispar sp. nov. and Alistipes communis sp. nov., isolated from human faeces, and creation of Alistipes onderdonkii subsp. onderdonkii subsp. nov.</title>
        <authorList>
            <person name="Sakamoto M."/>
            <person name="Ikeyama N."/>
            <person name="Ogata Y."/>
            <person name="Suda W."/>
            <person name="Iino T."/>
            <person name="Hattori M."/>
            <person name="Ohkuma M."/>
        </authorList>
    </citation>
    <scope>NUCLEOTIDE SEQUENCE [LARGE SCALE GENOMIC DNA]</scope>
    <source>
        <strain evidence="2">5CPEGH6</strain>
    </source>
</reference>
<dbReference type="GeneID" id="98673954"/>
<evidence type="ECO:0000313" key="1">
    <source>
        <dbReference type="EMBL" id="BBL07331.1"/>
    </source>
</evidence>
<dbReference type="KEGG" id="ada:A5CPEGH6_19690"/>
<protein>
    <submittedName>
        <fullName evidence="1">TIGR02757 family protein</fullName>
    </submittedName>
</protein>
<dbReference type="RefSeq" id="WP_141429517.1">
    <property type="nucleotide sequence ID" value="NZ_AP019736.1"/>
</dbReference>
<dbReference type="NCBIfam" id="TIGR02757">
    <property type="entry name" value="TIGR02757 family protein"/>
    <property type="match status" value="1"/>
</dbReference>
<dbReference type="Pfam" id="PF09674">
    <property type="entry name" value="DUF2400"/>
    <property type="match status" value="1"/>
</dbReference>
<proteinExistence type="predicted"/>
<dbReference type="Proteomes" id="UP000319374">
    <property type="component" value="Chromosome"/>
</dbReference>
<evidence type="ECO:0000313" key="2">
    <source>
        <dbReference type="Proteomes" id="UP000319374"/>
    </source>
</evidence>
<dbReference type="EMBL" id="AP019736">
    <property type="protein sequence ID" value="BBL07331.1"/>
    <property type="molecule type" value="Genomic_DNA"/>
</dbReference>